<dbReference type="SUPFAM" id="SSF89550">
    <property type="entry name" value="PHP domain-like"/>
    <property type="match status" value="1"/>
</dbReference>
<feature type="domain" description="Polymerase/histidinol phosphatase N-terminal" evidence="1">
    <location>
        <begin position="2"/>
        <end position="67"/>
    </location>
</feature>
<dbReference type="InterPro" id="IPR016195">
    <property type="entry name" value="Pol/histidinol_Pase-like"/>
</dbReference>
<reference evidence="3" key="1">
    <citation type="submission" date="2017-09" db="EMBL/GenBank/DDBJ databases">
        <title>The Reconstruction of 2,631 Draft Metagenome-Assembled Genomes from the Global Oceans.</title>
        <authorList>
            <person name="Tully B.J."/>
            <person name="Graham E.D."/>
            <person name="Heidelberg J.F."/>
        </authorList>
    </citation>
    <scope>NUCLEOTIDE SEQUENCE [LARGE SCALE GENOMIC DNA]</scope>
</reference>
<dbReference type="PANTHER" id="PTHR42924:SF3">
    <property type="entry name" value="POLYMERASE_HISTIDINOL PHOSPHATASE N-TERMINAL DOMAIN-CONTAINING PROTEIN"/>
    <property type="match status" value="1"/>
</dbReference>
<dbReference type="AlphaFoldDB" id="A0A2D6M199"/>
<dbReference type="Pfam" id="PF02811">
    <property type="entry name" value="PHP"/>
    <property type="match status" value="1"/>
</dbReference>
<evidence type="ECO:0000259" key="1">
    <source>
        <dbReference type="SMART" id="SM00481"/>
    </source>
</evidence>
<evidence type="ECO:0000313" key="3">
    <source>
        <dbReference type="Proteomes" id="UP000226592"/>
    </source>
</evidence>
<sequence>MIDLHMHTSASDGKLSPKEVVALSLKKGLSAIAITDHDSISGIGPAIARARGKDIEIIPGIEINCDGEEAGFKEVEVVGLFVDPSNEALIKFTQNAKQDRFEQKKKIVAKLQDFGFDISFDELKAFAKGSIGRPHIARLLVKKYPEKFSSIRDVFVKLLRVGKPAHVDRENKSSIKQAISIVKEAGGLSFLAHPGVFPKEKSLDLIKFFKKQGGQGIETYYPYYMIVPELKIGEKENLELIKFYQKTANDLGLLEAGGSDFHGGDRETINAVEMPETVLEKLKEASKKN</sequence>
<dbReference type="Gene3D" id="1.10.150.650">
    <property type="match status" value="1"/>
</dbReference>
<comment type="caution">
    <text evidence="2">The sequence shown here is derived from an EMBL/GenBank/DDBJ whole genome shotgun (WGS) entry which is preliminary data.</text>
</comment>
<dbReference type="SMART" id="SM00481">
    <property type="entry name" value="POLIIIAc"/>
    <property type="match status" value="1"/>
</dbReference>
<dbReference type="Proteomes" id="UP000226592">
    <property type="component" value="Unassembled WGS sequence"/>
</dbReference>
<proteinExistence type="predicted"/>
<gene>
    <name evidence="2" type="ORF">CL943_02750</name>
</gene>
<protein>
    <recommendedName>
        <fullName evidence="1">Polymerase/histidinol phosphatase N-terminal domain-containing protein</fullName>
    </recommendedName>
</protein>
<accession>A0A2D6M199</accession>
<organism evidence="2 3">
    <name type="scientific">Candidatus Iainarchaeum sp</name>
    <dbReference type="NCBI Taxonomy" id="3101447"/>
    <lineage>
        <taxon>Archaea</taxon>
        <taxon>Candidatus Iainarchaeota</taxon>
        <taxon>Candidatus Iainarchaeia</taxon>
        <taxon>Candidatus Iainarchaeales</taxon>
        <taxon>Candidatus Iainarchaeaceae</taxon>
        <taxon>Candidatus Iainarchaeum</taxon>
    </lineage>
</organism>
<name>A0A2D6M199_9ARCH</name>
<dbReference type="EMBL" id="NZBU01000009">
    <property type="protein sequence ID" value="MAG22198.1"/>
    <property type="molecule type" value="Genomic_DNA"/>
</dbReference>
<dbReference type="GO" id="GO:0035312">
    <property type="term" value="F:5'-3' DNA exonuclease activity"/>
    <property type="evidence" value="ECO:0007669"/>
    <property type="project" value="TreeGrafter"/>
</dbReference>
<dbReference type="PANTHER" id="PTHR42924">
    <property type="entry name" value="EXONUCLEASE"/>
    <property type="match status" value="1"/>
</dbReference>
<dbReference type="InterPro" id="IPR003141">
    <property type="entry name" value="Pol/His_phosphatase_N"/>
</dbReference>
<dbReference type="InterPro" id="IPR004013">
    <property type="entry name" value="PHP_dom"/>
</dbReference>
<dbReference type="Gene3D" id="3.20.20.140">
    <property type="entry name" value="Metal-dependent hydrolases"/>
    <property type="match status" value="1"/>
</dbReference>
<dbReference type="CDD" id="cd07438">
    <property type="entry name" value="PHP_HisPPase_AMP"/>
    <property type="match status" value="1"/>
</dbReference>
<evidence type="ECO:0000313" key="2">
    <source>
        <dbReference type="EMBL" id="MAG22198.1"/>
    </source>
</evidence>
<dbReference type="InterPro" id="IPR052018">
    <property type="entry name" value="PHP_domain"/>
</dbReference>
<dbReference type="GO" id="GO:0004534">
    <property type="term" value="F:5'-3' RNA exonuclease activity"/>
    <property type="evidence" value="ECO:0007669"/>
    <property type="project" value="TreeGrafter"/>
</dbReference>